<organism evidence="4 5">
    <name type="scientific">Clonorchis sinensis</name>
    <name type="common">Chinese liver fluke</name>
    <dbReference type="NCBI Taxonomy" id="79923"/>
    <lineage>
        <taxon>Eukaryota</taxon>
        <taxon>Metazoa</taxon>
        <taxon>Spiralia</taxon>
        <taxon>Lophotrochozoa</taxon>
        <taxon>Platyhelminthes</taxon>
        <taxon>Trematoda</taxon>
        <taxon>Digenea</taxon>
        <taxon>Opisthorchiida</taxon>
        <taxon>Opisthorchiata</taxon>
        <taxon>Opisthorchiidae</taxon>
        <taxon>Clonorchis</taxon>
    </lineage>
</organism>
<dbReference type="Proteomes" id="UP000286415">
    <property type="component" value="Unassembled WGS sequence"/>
</dbReference>
<accession>A0A8T1MPM0</accession>
<feature type="non-terminal residue" evidence="4">
    <location>
        <position position="1"/>
    </location>
</feature>
<reference evidence="4 5" key="2">
    <citation type="journal article" date="2021" name="Genomics">
        <title>High-quality reference genome for Clonorchis sinensis.</title>
        <authorList>
            <person name="Young N.D."/>
            <person name="Stroehlein A.J."/>
            <person name="Kinkar L."/>
            <person name="Wang T."/>
            <person name="Sohn W.M."/>
            <person name="Chang B.C.H."/>
            <person name="Kaur P."/>
            <person name="Weisz D."/>
            <person name="Dudchenko O."/>
            <person name="Aiden E.L."/>
            <person name="Korhonen P.K."/>
            <person name="Gasser R.B."/>
        </authorList>
    </citation>
    <scope>NUCLEOTIDE SEQUENCE [LARGE SCALE GENOMIC DNA]</scope>
    <source>
        <strain evidence="4">Cs-k2</strain>
    </source>
</reference>
<gene>
    <name evidence="4" type="ORF">CSKR_101390</name>
</gene>
<dbReference type="Gene3D" id="2.30.30.190">
    <property type="entry name" value="CAP Gly-rich-like domain"/>
    <property type="match status" value="1"/>
</dbReference>
<evidence type="ECO:0000256" key="2">
    <source>
        <dbReference type="SAM" id="MobiDB-lite"/>
    </source>
</evidence>
<dbReference type="PANTHER" id="PTHR18916">
    <property type="entry name" value="DYNACTIN 1-RELATED MICROTUBULE-BINDING"/>
    <property type="match status" value="1"/>
</dbReference>
<protein>
    <recommendedName>
        <fullName evidence="3">CAP-Gly domain-containing protein</fullName>
    </recommendedName>
</protein>
<feature type="region of interest" description="Disordered" evidence="2">
    <location>
        <begin position="186"/>
        <end position="215"/>
    </location>
</feature>
<dbReference type="Pfam" id="PF01302">
    <property type="entry name" value="CAP_GLY"/>
    <property type="match status" value="1"/>
</dbReference>
<proteinExistence type="predicted"/>
<keyword evidence="1" id="KW-0175">Coiled coil</keyword>
<name>A0A8T1MPM0_CLOSI</name>
<dbReference type="EMBL" id="NIRI02000042">
    <property type="protein sequence ID" value="KAG5450785.1"/>
    <property type="molecule type" value="Genomic_DNA"/>
</dbReference>
<reference evidence="4 5" key="1">
    <citation type="journal article" date="2018" name="Biotechnol. Adv.">
        <title>Improved genomic resources and new bioinformatic workflow for the carcinogenic parasite Clonorchis sinensis: Biotechnological implications.</title>
        <authorList>
            <person name="Wang D."/>
            <person name="Korhonen P.K."/>
            <person name="Gasser R.B."/>
            <person name="Young N.D."/>
        </authorList>
    </citation>
    <scope>NUCLEOTIDE SEQUENCE [LARGE SCALE GENOMIC DNA]</scope>
    <source>
        <strain evidence="4">Cs-k2</strain>
    </source>
</reference>
<feature type="region of interest" description="Disordered" evidence="2">
    <location>
        <begin position="244"/>
        <end position="378"/>
    </location>
</feature>
<feature type="coiled-coil region" evidence="1">
    <location>
        <begin position="709"/>
        <end position="736"/>
    </location>
</feature>
<comment type="caution">
    <text evidence="4">The sequence shown here is derived from an EMBL/GenBank/DDBJ whole genome shotgun (WGS) entry which is preliminary data.</text>
</comment>
<feature type="compositionally biased region" description="Polar residues" evidence="2">
    <location>
        <begin position="534"/>
        <end position="548"/>
    </location>
</feature>
<dbReference type="SMART" id="SM01052">
    <property type="entry name" value="CAP_GLY"/>
    <property type="match status" value="1"/>
</dbReference>
<dbReference type="PANTHER" id="PTHR18916:SF93">
    <property type="entry name" value="RESTIN HOMOLOG"/>
    <property type="match status" value="1"/>
</dbReference>
<evidence type="ECO:0000313" key="4">
    <source>
        <dbReference type="EMBL" id="KAG5450785.1"/>
    </source>
</evidence>
<dbReference type="SUPFAM" id="SSF74924">
    <property type="entry name" value="Cap-Gly domain"/>
    <property type="match status" value="1"/>
</dbReference>
<feature type="domain" description="CAP-Gly" evidence="3">
    <location>
        <begin position="134"/>
        <end position="176"/>
    </location>
</feature>
<dbReference type="OrthoDB" id="2130750at2759"/>
<dbReference type="PROSITE" id="PS50245">
    <property type="entry name" value="CAP_GLY_2"/>
    <property type="match status" value="1"/>
</dbReference>
<keyword evidence="5" id="KW-1185">Reference proteome</keyword>
<evidence type="ECO:0000256" key="1">
    <source>
        <dbReference type="SAM" id="Coils"/>
    </source>
</evidence>
<dbReference type="AlphaFoldDB" id="A0A8T1MPM0"/>
<feature type="compositionally biased region" description="Polar residues" evidence="2">
    <location>
        <begin position="356"/>
        <end position="368"/>
    </location>
</feature>
<dbReference type="InterPro" id="IPR036859">
    <property type="entry name" value="CAP-Gly_dom_sf"/>
</dbReference>
<dbReference type="InterPro" id="IPR000938">
    <property type="entry name" value="CAP-Gly_domain"/>
</dbReference>
<evidence type="ECO:0000313" key="5">
    <source>
        <dbReference type="Proteomes" id="UP000286415"/>
    </source>
</evidence>
<sequence>LHVLCDFSFSRSPGYFATRLNYEQWLCLHTNQTYCTDMHQPLIVDCTIPQPAANHSDASVRTFTSSPTNLSPDSLFSYNHTSPPSSTDSSHISEKCLESISPELRGYIQQPPLIIGDRVLVGPAKRHGTIAYIGPTHFAAGNWAGVVLDTDKGRHDGATHGLRYFSCPPKRGLFCPLDALERIKTDTSPPNARIRTRNNTPPSVPQATGPDSRRFSLVMSNGLVRSKSARVDCRKFQSIVGTISPTTSASTTGSKLQRSKSDRFTWKRPEWLPPGSHDVRSSGLTPDKEKLSKLSRSKTLPGLNKSQSPQRRKLEATLRKSNSIFRPNSPKPLPHRSDTKPQFSKSLTVLDKRASRSSYAPSCASMPSRSELRRRVWSKNSKKTSSLSDVTTSQQKYNALLKAFAALSMCESKAESLRKSLILSVSKDDSNFQVDCIVSCAQDRLMELQNQLLEVYHARNKVAEELESTKKLYDQLRYACELRKSGHIPSSKTGFFNESRLGQLRSRMAEEFQRTKRLWTEMKKLHKRIQSSNVSLPNSISPHTTAESTDALIDRNPALPEGDTEDDEAKVREMSEFPDFKLRSPTPVLTEYQLRKLKMTSIQQNHYMALLGKIKVCRSVIHQNLDALFKEQDEIDGLVHRPTLLLTVYEQQAARVNQTQSSNHRLATELSVIRAEIVHLSSRPVKEAHMLVEKFRTAESASKNSKLHIDFLEKVIQRLKEDINAWKVKVSVKEQRQTILMRVNLRIHQLAQFECKAHSLELEQTQLVESKQRELKSLMDEFDFMSRVWANERQLQLKTNYQLKEKLTNLTGMHSVSKRNGQEWSAENLCYGLGGDSAMTYELFSVLCKEIRRLQTRSANLIDALDTLSSGGCSSTTIESIRVLVHRTSNQKSVKKSPSFLRREINLDISSSAPHLDLAPPKSVVVPRPVFRHVPTTSSAGSEKIMKTHPVCIDSRDHSCPTYFSPNGNRQTKSQSSERDIRLTCPIRQLNRTSSPAFGTHLRRRPMSFYIRRSFEPVLERSIPEADEEQEKEEFL</sequence>
<feature type="compositionally biased region" description="Polar residues" evidence="2">
    <location>
        <begin position="244"/>
        <end position="256"/>
    </location>
</feature>
<feature type="region of interest" description="Disordered" evidence="2">
    <location>
        <begin position="534"/>
        <end position="570"/>
    </location>
</feature>
<evidence type="ECO:0000259" key="3">
    <source>
        <dbReference type="PROSITE" id="PS50245"/>
    </source>
</evidence>
<feature type="compositionally biased region" description="Basic and acidic residues" evidence="2">
    <location>
        <begin position="259"/>
        <end position="270"/>
    </location>
</feature>